<keyword evidence="8" id="KW-1185">Reference proteome</keyword>
<name>A0ABD3WP80_SINWO</name>
<feature type="region of interest" description="Disordered" evidence="6">
    <location>
        <begin position="17"/>
        <end position="71"/>
    </location>
</feature>
<evidence type="ECO:0000256" key="3">
    <source>
        <dbReference type="ARBA" id="ARBA00010821"/>
    </source>
</evidence>
<gene>
    <name evidence="7" type="ORF">ACJMK2_033708</name>
</gene>
<dbReference type="AlphaFoldDB" id="A0ABD3WP80"/>
<evidence type="ECO:0000256" key="2">
    <source>
        <dbReference type="ARBA" id="ARBA00004210"/>
    </source>
</evidence>
<proteinExistence type="inferred from homology"/>
<evidence type="ECO:0000313" key="8">
    <source>
        <dbReference type="Proteomes" id="UP001634394"/>
    </source>
</evidence>
<evidence type="ECO:0000256" key="5">
    <source>
        <dbReference type="ARBA" id="ARBA00023242"/>
    </source>
</evidence>
<dbReference type="GO" id="GO:0010494">
    <property type="term" value="C:cytoplasmic stress granule"/>
    <property type="evidence" value="ECO:0007669"/>
    <property type="project" value="UniProtKB-SubCell"/>
</dbReference>
<reference evidence="7 8" key="1">
    <citation type="submission" date="2024-11" db="EMBL/GenBank/DDBJ databases">
        <title>Chromosome-level genome assembly of the freshwater bivalve Anodonta woodiana.</title>
        <authorList>
            <person name="Chen X."/>
        </authorList>
    </citation>
    <scope>NUCLEOTIDE SEQUENCE [LARGE SCALE GENOMIC DNA]</scope>
    <source>
        <strain evidence="7">MN2024</strain>
        <tissue evidence="7">Gills</tissue>
    </source>
</reference>
<comment type="similarity">
    <text evidence="3">Belongs to the MCRIP family.</text>
</comment>
<evidence type="ECO:0000256" key="1">
    <source>
        <dbReference type="ARBA" id="ARBA00004123"/>
    </source>
</evidence>
<organism evidence="7 8">
    <name type="scientific">Sinanodonta woodiana</name>
    <name type="common">Chinese pond mussel</name>
    <name type="synonym">Anodonta woodiana</name>
    <dbReference type="NCBI Taxonomy" id="1069815"/>
    <lineage>
        <taxon>Eukaryota</taxon>
        <taxon>Metazoa</taxon>
        <taxon>Spiralia</taxon>
        <taxon>Lophotrochozoa</taxon>
        <taxon>Mollusca</taxon>
        <taxon>Bivalvia</taxon>
        <taxon>Autobranchia</taxon>
        <taxon>Heteroconchia</taxon>
        <taxon>Palaeoheterodonta</taxon>
        <taxon>Unionida</taxon>
        <taxon>Unionoidea</taxon>
        <taxon>Unionidae</taxon>
        <taxon>Unioninae</taxon>
        <taxon>Sinanodonta</taxon>
    </lineage>
</organism>
<keyword evidence="5" id="KW-0539">Nucleus</keyword>
<dbReference type="GO" id="GO:0005634">
    <property type="term" value="C:nucleus"/>
    <property type="evidence" value="ECO:0007669"/>
    <property type="project" value="UniProtKB-SubCell"/>
</dbReference>
<dbReference type="InterPro" id="IPR029428">
    <property type="entry name" value="MCRIP"/>
</dbReference>
<evidence type="ECO:0000256" key="4">
    <source>
        <dbReference type="ARBA" id="ARBA00022490"/>
    </source>
</evidence>
<evidence type="ECO:0000256" key="6">
    <source>
        <dbReference type="SAM" id="MobiDB-lite"/>
    </source>
</evidence>
<comment type="caution">
    <text evidence="7">The sequence shown here is derived from an EMBL/GenBank/DDBJ whole genome shotgun (WGS) entry which is preliminary data.</text>
</comment>
<keyword evidence="4" id="KW-0963">Cytoplasm</keyword>
<protein>
    <submittedName>
        <fullName evidence="7">Uncharacterized protein</fullName>
    </submittedName>
</protein>
<dbReference type="EMBL" id="JBJQND010000005">
    <property type="protein sequence ID" value="KAL3875792.1"/>
    <property type="molecule type" value="Genomic_DNA"/>
</dbReference>
<sequence length="143" mass="16375">MGRGMYALTNRPNKFIANSRIGTPKNLNSLETRDTEKQSSVGMSSPKPVFNGRKFIPNRQNSVPQEPVSPQHEEIVRYLSDAWSKVTYELDATSRHQDAGPIMYREKQPNPALKDFKPFDLEDFWGKRILHKLTNCRPDDGSI</sequence>
<comment type="subcellular location">
    <subcellularLocation>
        <location evidence="2">Cytoplasm</location>
        <location evidence="2">Stress granule</location>
    </subcellularLocation>
    <subcellularLocation>
        <location evidence="1">Nucleus</location>
    </subcellularLocation>
</comment>
<dbReference type="Proteomes" id="UP001634394">
    <property type="component" value="Unassembled WGS sequence"/>
</dbReference>
<evidence type="ECO:0000313" key="7">
    <source>
        <dbReference type="EMBL" id="KAL3875792.1"/>
    </source>
</evidence>
<dbReference type="Pfam" id="PF14799">
    <property type="entry name" value="FAM195"/>
    <property type="match status" value="1"/>
</dbReference>
<accession>A0ABD3WP80</accession>